<accession>A0A382GQS9</accession>
<reference evidence="1" key="1">
    <citation type="submission" date="2018-05" db="EMBL/GenBank/DDBJ databases">
        <authorList>
            <person name="Lanie J.A."/>
            <person name="Ng W.-L."/>
            <person name="Kazmierczak K.M."/>
            <person name="Andrzejewski T.M."/>
            <person name="Davidsen T.M."/>
            <person name="Wayne K.J."/>
            <person name="Tettelin H."/>
            <person name="Glass J.I."/>
            <person name="Rusch D."/>
            <person name="Podicherti R."/>
            <person name="Tsui H.-C.T."/>
            <person name="Winkler M.E."/>
        </authorList>
    </citation>
    <scope>NUCLEOTIDE SEQUENCE</scope>
</reference>
<sequence length="52" mass="6130">MLQIKWNTGTEEIGRSGVLFIEILMRHSMTFLYEKSFDRHQTDTKQTPKTGK</sequence>
<evidence type="ECO:0000313" key="1">
    <source>
        <dbReference type="EMBL" id="SVB77174.1"/>
    </source>
</evidence>
<dbReference type="AlphaFoldDB" id="A0A382GQS9"/>
<name>A0A382GQS9_9ZZZZ</name>
<proteinExistence type="predicted"/>
<organism evidence="1">
    <name type="scientific">marine metagenome</name>
    <dbReference type="NCBI Taxonomy" id="408172"/>
    <lineage>
        <taxon>unclassified sequences</taxon>
        <taxon>metagenomes</taxon>
        <taxon>ecological metagenomes</taxon>
    </lineage>
</organism>
<dbReference type="EMBL" id="UINC01056760">
    <property type="protein sequence ID" value="SVB77174.1"/>
    <property type="molecule type" value="Genomic_DNA"/>
</dbReference>
<protein>
    <submittedName>
        <fullName evidence="1">Uncharacterized protein</fullName>
    </submittedName>
</protein>
<gene>
    <name evidence="1" type="ORF">METZ01_LOCUS230028</name>
</gene>